<feature type="domain" description="CTLH" evidence="3">
    <location>
        <begin position="295"/>
        <end position="352"/>
    </location>
</feature>
<dbReference type="Proteomes" id="UP001158576">
    <property type="component" value="Chromosome XSR"/>
</dbReference>
<dbReference type="InterPro" id="IPR050618">
    <property type="entry name" value="Ubq-SigPath_Reg"/>
</dbReference>
<proteinExistence type="inferred from homology"/>
<evidence type="ECO:0000259" key="3">
    <source>
        <dbReference type="PROSITE" id="PS50897"/>
    </source>
</evidence>
<evidence type="ECO:0000313" key="4">
    <source>
        <dbReference type="EMBL" id="CAG5098047.1"/>
    </source>
</evidence>
<dbReference type="Gene3D" id="2.60.120.920">
    <property type="match status" value="1"/>
</dbReference>
<dbReference type="PANTHER" id="PTHR12864">
    <property type="entry name" value="RAN BINDING PROTEIN 9-RELATED"/>
    <property type="match status" value="1"/>
</dbReference>
<gene>
    <name evidence="4" type="ORF">OKIOD_LOCUS6904</name>
</gene>
<dbReference type="InterPro" id="IPR024964">
    <property type="entry name" value="CTLH/CRA"/>
</dbReference>
<dbReference type="InterPro" id="IPR006594">
    <property type="entry name" value="LisH"/>
</dbReference>
<dbReference type="SMART" id="SM00757">
    <property type="entry name" value="CRA"/>
    <property type="match status" value="1"/>
</dbReference>
<dbReference type="CDD" id="cd12909">
    <property type="entry name" value="SPRY_RanBP9_10"/>
    <property type="match status" value="1"/>
</dbReference>
<dbReference type="PROSITE" id="PS50897">
    <property type="entry name" value="CTLH"/>
    <property type="match status" value="1"/>
</dbReference>
<dbReference type="EMBL" id="OU015569">
    <property type="protein sequence ID" value="CAG5098047.1"/>
    <property type="molecule type" value="Genomic_DNA"/>
</dbReference>
<reference evidence="4 5" key="1">
    <citation type="submission" date="2021-04" db="EMBL/GenBank/DDBJ databases">
        <authorList>
            <person name="Bliznina A."/>
        </authorList>
    </citation>
    <scope>NUCLEOTIDE SEQUENCE [LARGE SCALE GENOMIC DNA]</scope>
</reference>
<dbReference type="PROSITE" id="PS50188">
    <property type="entry name" value="B302_SPRY"/>
    <property type="match status" value="1"/>
</dbReference>
<comment type="similarity">
    <text evidence="1">Belongs to the RANBP9/10 family.</text>
</comment>
<accession>A0ABN7SEG3</accession>
<keyword evidence="5" id="KW-1185">Reference proteome</keyword>
<evidence type="ECO:0000313" key="5">
    <source>
        <dbReference type="Proteomes" id="UP001158576"/>
    </source>
</evidence>
<dbReference type="InterPro" id="IPR013320">
    <property type="entry name" value="ConA-like_dom_sf"/>
</dbReference>
<dbReference type="InterPro" id="IPR043136">
    <property type="entry name" value="B30.2/SPRY_sf"/>
</dbReference>
<dbReference type="InterPro" id="IPR035782">
    <property type="entry name" value="SPRY_RanBP9/10"/>
</dbReference>
<dbReference type="SMART" id="SM00449">
    <property type="entry name" value="SPRY"/>
    <property type="match status" value="1"/>
</dbReference>
<name>A0ABN7SEG3_OIKDI</name>
<dbReference type="InterPro" id="IPR001870">
    <property type="entry name" value="B30.2/SPRY"/>
</dbReference>
<dbReference type="Pfam" id="PF10607">
    <property type="entry name" value="CTLH"/>
    <property type="match status" value="1"/>
</dbReference>
<dbReference type="Pfam" id="PF00622">
    <property type="entry name" value="SPRY"/>
    <property type="match status" value="1"/>
</dbReference>
<organism evidence="4 5">
    <name type="scientific">Oikopleura dioica</name>
    <name type="common">Tunicate</name>
    <dbReference type="NCBI Taxonomy" id="34765"/>
    <lineage>
        <taxon>Eukaryota</taxon>
        <taxon>Metazoa</taxon>
        <taxon>Chordata</taxon>
        <taxon>Tunicata</taxon>
        <taxon>Appendicularia</taxon>
        <taxon>Copelata</taxon>
        <taxon>Oikopleuridae</taxon>
        <taxon>Oikopleura</taxon>
    </lineage>
</organism>
<sequence>MEVDETCTEEPPLQEMSIEDQFRNRMRKLYPAVDESVTPLPRFWTSHKELSSKLIIQQGTRVEYKGPGSKGYKDAASARTNTEIPAVCGLYYFEITVISKGRDGYIGIGLVAYGDESQQLNAQQGVVRSGYNRLPGWDQDSFGYHGDDGNAFSKSAHGQKYGPIYGSGDVVGCCINMVNRTIFFTKNGSNLGIVFEDVPDKPMYPTVGLQTPGELIEANFGQKPFLFDFESYLADFRRDQIVQIKNFSIDDTDGSFQLKIQAIIANYLNYQGYSKAATAFEEATRTKCAVEAEATKKTRIGIVSCILKGELTEAIARLSADFPNLLENNHELVFQLKFQQLVEIIGGTESEMKNYKETEHSFGMLPASALQDFIDKGRHLREFVLESNSDNESMLKKINQIKKISTLLIDNDPSKSPAADLFEKSRRQKVATAVSAAIRQSQKLSARPKVAVLVNHVRLLHDTLLQRDIPQAAFTLPENFLNE</sequence>
<dbReference type="InterPro" id="IPR006595">
    <property type="entry name" value="CTLH_C"/>
</dbReference>
<protein>
    <submittedName>
        <fullName evidence="4">Oidioi.mRNA.OKI2018_I69.XSR.g15346.t2.cds</fullName>
    </submittedName>
</protein>
<dbReference type="SUPFAM" id="SSF49899">
    <property type="entry name" value="Concanavalin A-like lectins/glucanases"/>
    <property type="match status" value="1"/>
</dbReference>
<feature type="domain" description="B30.2/SPRY" evidence="2">
    <location>
        <begin position="22"/>
        <end position="225"/>
    </location>
</feature>
<dbReference type="InterPro" id="IPR003877">
    <property type="entry name" value="SPRY_dom"/>
</dbReference>
<dbReference type="SMART" id="SM00668">
    <property type="entry name" value="CTLH"/>
    <property type="match status" value="1"/>
</dbReference>
<dbReference type="PROSITE" id="PS50896">
    <property type="entry name" value="LISH"/>
    <property type="match status" value="1"/>
</dbReference>
<evidence type="ECO:0000256" key="1">
    <source>
        <dbReference type="ARBA" id="ARBA00006535"/>
    </source>
</evidence>
<dbReference type="InterPro" id="IPR013144">
    <property type="entry name" value="CRA_dom"/>
</dbReference>
<evidence type="ECO:0000259" key="2">
    <source>
        <dbReference type="PROSITE" id="PS50188"/>
    </source>
</evidence>